<reference evidence="1 2" key="1">
    <citation type="submission" date="2021-06" db="EMBL/GenBank/DDBJ databases">
        <title>Gemonas diversity in paddy soil.</title>
        <authorList>
            <person name="Liu G."/>
        </authorList>
    </citation>
    <scope>NUCLEOTIDE SEQUENCE [LARGE SCALE GENOMIC DNA]</scope>
    <source>
        <strain evidence="1 2">RG2</strain>
    </source>
</reference>
<dbReference type="Proteomes" id="UP000683559">
    <property type="component" value="Chromosome"/>
</dbReference>
<dbReference type="PROSITE" id="PS51257">
    <property type="entry name" value="PROKAR_LIPOPROTEIN"/>
    <property type="match status" value="1"/>
</dbReference>
<dbReference type="RefSeq" id="WP_217286440.1">
    <property type="nucleotide sequence ID" value="NZ_CP077683.1"/>
</dbReference>
<organism evidence="1 2">
    <name type="scientific">Geomonas subterranea</name>
    <dbReference type="NCBI Taxonomy" id="2847989"/>
    <lineage>
        <taxon>Bacteria</taxon>
        <taxon>Pseudomonadati</taxon>
        <taxon>Thermodesulfobacteriota</taxon>
        <taxon>Desulfuromonadia</taxon>
        <taxon>Geobacterales</taxon>
        <taxon>Geobacteraceae</taxon>
        <taxon>Geomonas</taxon>
    </lineage>
</organism>
<proteinExistence type="predicted"/>
<dbReference type="EMBL" id="CP077683">
    <property type="protein sequence ID" value="QXE89768.1"/>
    <property type="molecule type" value="Genomic_DNA"/>
</dbReference>
<protein>
    <recommendedName>
        <fullName evidence="3">Lipoprotein</fullName>
    </recommendedName>
</protein>
<evidence type="ECO:0000313" key="2">
    <source>
        <dbReference type="Proteomes" id="UP000683559"/>
    </source>
</evidence>
<gene>
    <name evidence="1" type="ORF">KP001_15205</name>
</gene>
<evidence type="ECO:0000313" key="1">
    <source>
        <dbReference type="EMBL" id="QXE89768.1"/>
    </source>
</evidence>
<sequence length="203" mass="22376">MKKRILWLVLAAVLVALAGCGGGNERRVQEILRDPNIDGYIRENLDAQTLQVVQPATRLFAGLDPLVNDEYRAFIEFPLAGELIPAPARVVSASIELFINDVSTDASRVPMLIELVPFQPVLGPADYDRPAFTPRVVSFYVYPSDRGKFITIPVTSLFLEAALTPLPTFQLRISQDIVPSAPGRVEIDDTTVDTAPLLRVVYD</sequence>
<accession>A0ABX8LHR6</accession>
<evidence type="ECO:0008006" key="3">
    <source>
        <dbReference type="Google" id="ProtNLM"/>
    </source>
</evidence>
<keyword evidence="2" id="KW-1185">Reference proteome</keyword>
<name>A0ABX8LHR6_9BACT</name>